<evidence type="ECO:0000313" key="2">
    <source>
        <dbReference type="EMBL" id="RDI60004.1"/>
    </source>
</evidence>
<keyword evidence="2" id="KW-0808">Transferase</keyword>
<feature type="domain" description="BioF2-like acetyltransferase" evidence="1">
    <location>
        <begin position="134"/>
        <end position="269"/>
    </location>
</feature>
<dbReference type="Proteomes" id="UP000254925">
    <property type="component" value="Unassembled WGS sequence"/>
</dbReference>
<keyword evidence="3" id="KW-1185">Reference proteome</keyword>
<dbReference type="InterPro" id="IPR038740">
    <property type="entry name" value="BioF2-like_GNAT_dom"/>
</dbReference>
<protein>
    <submittedName>
        <fullName evidence="2">Acetyltransferase (GNAT) family protein</fullName>
    </submittedName>
</protein>
<name>A0A370HSS0_9HYPH</name>
<reference evidence="2 3" key="1">
    <citation type="submission" date="2018-07" db="EMBL/GenBank/DDBJ databases">
        <title>Genomic Encyclopedia of Type Strains, Phase IV (KMG-IV): sequencing the most valuable type-strain genomes for metagenomic binning, comparative biology and taxonomic classification.</title>
        <authorList>
            <person name="Goeker M."/>
        </authorList>
    </citation>
    <scope>NUCLEOTIDE SEQUENCE [LARGE SCALE GENOMIC DNA]</scope>
    <source>
        <strain evidence="2 3">DSM 14364</strain>
    </source>
</reference>
<dbReference type="SUPFAM" id="SSF55729">
    <property type="entry name" value="Acyl-CoA N-acyltransferases (Nat)"/>
    <property type="match status" value="1"/>
</dbReference>
<gene>
    <name evidence="2" type="ORF">DES45_103262</name>
</gene>
<proteinExistence type="predicted"/>
<organism evidence="2 3">
    <name type="scientific">Microvirga subterranea</name>
    <dbReference type="NCBI Taxonomy" id="186651"/>
    <lineage>
        <taxon>Bacteria</taxon>
        <taxon>Pseudomonadati</taxon>
        <taxon>Pseudomonadota</taxon>
        <taxon>Alphaproteobacteria</taxon>
        <taxon>Hyphomicrobiales</taxon>
        <taxon>Methylobacteriaceae</taxon>
        <taxon>Microvirga</taxon>
    </lineage>
</organism>
<sequence length="353" mass="39984">MCHRLRPGDRWLCTFAYRGDRLVGVLPLVWRSNGIFSQSLPVLETPFDQHTPSGDILLEPDIGAAALDTLLMDVDRCIPNHIGIDFKAIRRSSALWRAAGKNSSGYLVRTGLSTMYSYLDARGSFDGYMAELGSIRKNVRRYRRKLDQRGTASFEVRRGDIGNDGLLAEYMALEAAGWKGRSGSAMVHDQKTVEFYSELIGGLSRHNQWEWHTIRVDGRLVAAQMGVVCGRTLILPKYTFDEDFAECRLGSLLTEEVYRDAFSRPGIDEINHMSLSGPDQHWRMSQDEYADLHLVRREALPILIRTPGIVAKAVYQDVIRPRIPAALKELYRSFRRRGDRKPRRAAANLQGQS</sequence>
<comment type="caution">
    <text evidence="2">The sequence shown here is derived from an EMBL/GenBank/DDBJ whole genome shotgun (WGS) entry which is preliminary data.</text>
</comment>
<dbReference type="InterPro" id="IPR016181">
    <property type="entry name" value="Acyl_CoA_acyltransferase"/>
</dbReference>
<evidence type="ECO:0000259" key="1">
    <source>
        <dbReference type="Pfam" id="PF13480"/>
    </source>
</evidence>
<dbReference type="Pfam" id="PF13480">
    <property type="entry name" value="Acetyltransf_6"/>
    <property type="match status" value="1"/>
</dbReference>
<dbReference type="AlphaFoldDB" id="A0A370HSS0"/>
<evidence type="ECO:0000313" key="3">
    <source>
        <dbReference type="Proteomes" id="UP000254925"/>
    </source>
</evidence>
<accession>A0A370HSS0</accession>
<dbReference type="GO" id="GO:0016740">
    <property type="term" value="F:transferase activity"/>
    <property type="evidence" value="ECO:0007669"/>
    <property type="project" value="UniProtKB-KW"/>
</dbReference>
<dbReference type="EMBL" id="QQBB01000003">
    <property type="protein sequence ID" value="RDI60004.1"/>
    <property type="molecule type" value="Genomic_DNA"/>
</dbReference>